<dbReference type="InterPro" id="IPR034228">
    <property type="entry name" value="Nop6_RRM"/>
</dbReference>
<dbReference type="PANTHER" id="PTHR23236">
    <property type="entry name" value="EUKARYOTIC TRANSLATION INITIATION FACTOR 4B/4H"/>
    <property type="match status" value="1"/>
</dbReference>
<dbReference type="Pfam" id="PF00076">
    <property type="entry name" value="RRM_1"/>
    <property type="match status" value="1"/>
</dbReference>
<evidence type="ECO:0000256" key="2">
    <source>
        <dbReference type="PROSITE-ProRule" id="PRU00176"/>
    </source>
</evidence>
<dbReference type="InterPro" id="IPR012677">
    <property type="entry name" value="Nucleotide-bd_a/b_plait_sf"/>
</dbReference>
<dbReference type="Proteomes" id="UP000603453">
    <property type="component" value="Unassembled WGS sequence"/>
</dbReference>
<comment type="caution">
    <text evidence="5">The sequence shown here is derived from an EMBL/GenBank/DDBJ whole genome shotgun (WGS) entry which is preliminary data.</text>
</comment>
<dbReference type="GO" id="GO:0005730">
    <property type="term" value="C:nucleolus"/>
    <property type="evidence" value="ECO:0007669"/>
    <property type="project" value="TreeGrafter"/>
</dbReference>
<protein>
    <recommendedName>
        <fullName evidence="4">RRM domain-containing protein</fullName>
    </recommendedName>
</protein>
<reference evidence="5" key="1">
    <citation type="submission" date="2020-12" db="EMBL/GenBank/DDBJ databases">
        <title>Metabolic potential, ecology and presence of endohyphal bacteria is reflected in genomic diversity of Mucoromycotina.</title>
        <authorList>
            <person name="Muszewska A."/>
            <person name="Okrasinska A."/>
            <person name="Steczkiewicz K."/>
            <person name="Drgas O."/>
            <person name="Orlowska M."/>
            <person name="Perlinska-Lenart U."/>
            <person name="Aleksandrzak-Piekarczyk T."/>
            <person name="Szatraj K."/>
            <person name="Zielenkiewicz U."/>
            <person name="Pilsyk S."/>
            <person name="Malc E."/>
            <person name="Mieczkowski P."/>
            <person name="Kruszewska J.S."/>
            <person name="Biernat P."/>
            <person name="Pawlowska J."/>
        </authorList>
    </citation>
    <scope>NUCLEOTIDE SEQUENCE</scope>
    <source>
        <strain evidence="5">WA0000017839</strain>
    </source>
</reference>
<evidence type="ECO:0000259" key="4">
    <source>
        <dbReference type="PROSITE" id="PS50102"/>
    </source>
</evidence>
<feature type="compositionally biased region" description="Basic and acidic residues" evidence="3">
    <location>
        <begin position="1"/>
        <end position="18"/>
    </location>
</feature>
<dbReference type="PROSITE" id="PS50102">
    <property type="entry name" value="RRM"/>
    <property type="match status" value="1"/>
</dbReference>
<feature type="domain" description="RRM" evidence="4">
    <location>
        <begin position="90"/>
        <end position="167"/>
    </location>
</feature>
<feature type="region of interest" description="Disordered" evidence="3">
    <location>
        <begin position="61"/>
        <end position="84"/>
    </location>
</feature>
<dbReference type="GO" id="GO:0019843">
    <property type="term" value="F:rRNA binding"/>
    <property type="evidence" value="ECO:0007669"/>
    <property type="project" value="TreeGrafter"/>
</dbReference>
<evidence type="ECO:0000256" key="1">
    <source>
        <dbReference type="ARBA" id="ARBA00022884"/>
    </source>
</evidence>
<sequence>MAVEKKLSKREQKAEAFKKRAKKPQFTDEMAVPESDEILPTVTVAEPVVSAPVKRKAEAISVPVEGESTEPHKKKNRRSKKSSNMDGSRYIIFVGNLPYATTKEELEKHFENVEGIKSTRLLTDKATGKPKGFAFMEFENSKDLNKALAFHHTFFKKRQINVELTAGGGGSKSETRKEKLKVKNERLTEERAKKHEEIKGKAAPESSYKIDIPQ</sequence>
<keyword evidence="6" id="KW-1185">Reference proteome</keyword>
<feature type="compositionally biased region" description="Basic residues" evidence="3">
    <location>
        <begin position="72"/>
        <end position="81"/>
    </location>
</feature>
<dbReference type="InterPro" id="IPR000504">
    <property type="entry name" value="RRM_dom"/>
</dbReference>
<accession>A0A8H7RBX4</accession>
<evidence type="ECO:0000313" key="6">
    <source>
        <dbReference type="Proteomes" id="UP000603453"/>
    </source>
</evidence>
<evidence type="ECO:0000313" key="5">
    <source>
        <dbReference type="EMBL" id="KAG2208114.1"/>
    </source>
</evidence>
<feature type="region of interest" description="Disordered" evidence="3">
    <location>
        <begin position="1"/>
        <end position="32"/>
    </location>
</feature>
<dbReference type="GO" id="GO:0042274">
    <property type="term" value="P:ribosomal small subunit biogenesis"/>
    <property type="evidence" value="ECO:0007669"/>
    <property type="project" value="TreeGrafter"/>
</dbReference>
<keyword evidence="1 2" id="KW-0694">RNA-binding</keyword>
<feature type="region of interest" description="Disordered" evidence="3">
    <location>
        <begin position="165"/>
        <end position="214"/>
    </location>
</feature>
<dbReference type="InterPro" id="IPR035979">
    <property type="entry name" value="RBD_domain_sf"/>
</dbReference>
<name>A0A8H7RBX4_9FUNG</name>
<dbReference type="AlphaFoldDB" id="A0A8H7RBX4"/>
<gene>
    <name evidence="5" type="ORF">INT47_010476</name>
</gene>
<dbReference type="OrthoDB" id="439808at2759"/>
<dbReference type="Gene3D" id="3.30.70.330">
    <property type="match status" value="1"/>
</dbReference>
<organism evidence="5 6">
    <name type="scientific">Mucor saturninus</name>
    <dbReference type="NCBI Taxonomy" id="64648"/>
    <lineage>
        <taxon>Eukaryota</taxon>
        <taxon>Fungi</taxon>
        <taxon>Fungi incertae sedis</taxon>
        <taxon>Mucoromycota</taxon>
        <taxon>Mucoromycotina</taxon>
        <taxon>Mucoromycetes</taxon>
        <taxon>Mucorales</taxon>
        <taxon>Mucorineae</taxon>
        <taxon>Mucoraceae</taxon>
        <taxon>Mucor</taxon>
    </lineage>
</organism>
<dbReference type="EMBL" id="JAEPRD010000021">
    <property type="protein sequence ID" value="KAG2208114.1"/>
    <property type="molecule type" value="Genomic_DNA"/>
</dbReference>
<dbReference type="PANTHER" id="PTHR23236:SF51">
    <property type="entry name" value="NUCLEOLAR PROTEIN 6"/>
    <property type="match status" value="1"/>
</dbReference>
<dbReference type="SMART" id="SM00360">
    <property type="entry name" value="RRM"/>
    <property type="match status" value="1"/>
</dbReference>
<dbReference type="SUPFAM" id="SSF54928">
    <property type="entry name" value="RNA-binding domain, RBD"/>
    <property type="match status" value="1"/>
</dbReference>
<feature type="compositionally biased region" description="Basic and acidic residues" evidence="3">
    <location>
        <begin position="173"/>
        <end position="202"/>
    </location>
</feature>
<proteinExistence type="predicted"/>
<evidence type="ECO:0000256" key="3">
    <source>
        <dbReference type="SAM" id="MobiDB-lite"/>
    </source>
</evidence>
<dbReference type="CDD" id="cd12400">
    <property type="entry name" value="RRM_Nop6"/>
    <property type="match status" value="1"/>
</dbReference>